<name>A0A0W1R304_9EURY</name>
<dbReference type="RefSeq" id="WP_058583520.1">
    <property type="nucleotide sequence ID" value="NZ_LOPU01000040.1"/>
</dbReference>
<dbReference type="Proteomes" id="UP000054387">
    <property type="component" value="Unassembled WGS sequence"/>
</dbReference>
<dbReference type="STRING" id="1514971.AUR64_02280"/>
<reference evidence="1 2" key="1">
    <citation type="submission" date="2015-12" db="EMBL/GenBank/DDBJ databases">
        <title>Haloprofundus marisrubri gen. nov., sp. nov., an extremely halophilic archaeon isolated from the Discovery deep brine-seawater interface in the Red Sea.</title>
        <authorList>
            <person name="Zhang G."/>
            <person name="Stingl U."/>
            <person name="Rashid M."/>
        </authorList>
    </citation>
    <scope>NUCLEOTIDE SEQUENCE [LARGE SCALE GENOMIC DNA]</scope>
    <source>
        <strain evidence="1 2">SB9</strain>
    </source>
</reference>
<proteinExistence type="predicted"/>
<evidence type="ECO:0000313" key="1">
    <source>
        <dbReference type="EMBL" id="KTG07689.1"/>
    </source>
</evidence>
<protein>
    <recommendedName>
        <fullName evidence="3">CopG family transcriptional regulator</fullName>
    </recommendedName>
</protein>
<dbReference type="EMBL" id="LOPU01000040">
    <property type="protein sequence ID" value="KTG07689.1"/>
    <property type="molecule type" value="Genomic_DNA"/>
</dbReference>
<dbReference type="OrthoDB" id="295524at2157"/>
<comment type="caution">
    <text evidence="1">The sequence shown here is derived from an EMBL/GenBank/DDBJ whole genome shotgun (WGS) entry which is preliminary data.</text>
</comment>
<keyword evidence="2" id="KW-1185">Reference proteome</keyword>
<sequence>MTRPNADIPEGVHGSMKELGKMYGISTEEAYILAAKVLLNLESEIEYNPDGDLVETFLEKHANR</sequence>
<accession>A0A0W1R304</accession>
<dbReference type="AlphaFoldDB" id="A0A0W1R304"/>
<organism evidence="1 2">
    <name type="scientific">Haloprofundus marisrubri</name>
    <dbReference type="NCBI Taxonomy" id="1514971"/>
    <lineage>
        <taxon>Archaea</taxon>
        <taxon>Methanobacteriati</taxon>
        <taxon>Methanobacteriota</taxon>
        <taxon>Stenosarchaea group</taxon>
        <taxon>Halobacteria</taxon>
        <taxon>Halobacteriales</taxon>
        <taxon>Haloferacaceae</taxon>
        <taxon>Haloprofundus</taxon>
    </lineage>
</organism>
<evidence type="ECO:0000313" key="2">
    <source>
        <dbReference type="Proteomes" id="UP000054387"/>
    </source>
</evidence>
<evidence type="ECO:0008006" key="3">
    <source>
        <dbReference type="Google" id="ProtNLM"/>
    </source>
</evidence>
<gene>
    <name evidence="1" type="ORF">AUR64_02280</name>
</gene>